<dbReference type="AlphaFoldDB" id="A0A846YS89"/>
<proteinExistence type="predicted"/>
<gene>
    <name evidence="1" type="ORF">HGA15_30260</name>
</gene>
<keyword evidence="2" id="KW-1185">Reference proteome</keyword>
<evidence type="ECO:0008006" key="3">
    <source>
        <dbReference type="Google" id="ProtNLM"/>
    </source>
</evidence>
<comment type="caution">
    <text evidence="1">The sequence shown here is derived from an EMBL/GenBank/DDBJ whole genome shotgun (WGS) entry which is preliminary data.</text>
</comment>
<accession>A0A846YS89</accession>
<protein>
    <recommendedName>
        <fullName evidence="3">Minor tail protein</fullName>
    </recommendedName>
</protein>
<evidence type="ECO:0000313" key="2">
    <source>
        <dbReference type="Proteomes" id="UP000570678"/>
    </source>
</evidence>
<evidence type="ECO:0000313" key="1">
    <source>
        <dbReference type="EMBL" id="NKY60344.1"/>
    </source>
</evidence>
<dbReference type="Proteomes" id="UP000570678">
    <property type="component" value="Unassembled WGS sequence"/>
</dbReference>
<organism evidence="1 2">
    <name type="scientific">Nocardia flavorosea</name>
    <dbReference type="NCBI Taxonomy" id="53429"/>
    <lineage>
        <taxon>Bacteria</taxon>
        <taxon>Bacillati</taxon>
        <taxon>Actinomycetota</taxon>
        <taxon>Actinomycetes</taxon>
        <taxon>Mycobacteriales</taxon>
        <taxon>Nocardiaceae</taxon>
        <taxon>Nocardia</taxon>
    </lineage>
</organism>
<dbReference type="EMBL" id="JAAXOT010000022">
    <property type="protein sequence ID" value="NKY60344.1"/>
    <property type="molecule type" value="Genomic_DNA"/>
</dbReference>
<reference evidence="1 2" key="1">
    <citation type="submission" date="2020-04" db="EMBL/GenBank/DDBJ databases">
        <title>MicrobeNet Type strains.</title>
        <authorList>
            <person name="Nicholson A.C."/>
        </authorList>
    </citation>
    <scope>NUCLEOTIDE SEQUENCE [LARGE SCALE GENOMIC DNA]</scope>
    <source>
        <strain evidence="1 2">JCM 3332</strain>
    </source>
</reference>
<sequence>MMREGPRVEIFKDGKHMVISGSGASKKLYLATDPRGLFEAPVVTRRRSSAFQKGSTYQGKSYDQRDITFGVHLKGETPEEWQSLHNEWHSMWDYENDPWDLDSTLTKLSITTPTAGTRSLWLALSDTVPSEYEHAPHLTRSSLEKMAVVADQPLYFEDAYENTPVDYFETSSAGTSEGWVTISNPCDQPMWLQWVVTRGVWTLPDYSWVGKKHQRIPGGEHANRKITLPGLGDVEGGARVTLYRDKLQVRDLFGTNLAGRMNGIAFLHRVPPKTPETNLPVKVEAAPAGGGRVEVYCQRRWSHPWLNG</sequence>
<name>A0A846YS89_9NOCA</name>
<dbReference type="RefSeq" id="WP_157117172.1">
    <property type="nucleotide sequence ID" value="NZ_JAAXOT010000022.1"/>
</dbReference>